<evidence type="ECO:0000313" key="3">
    <source>
        <dbReference type="WBParaSite" id="MhA1_Contig2120.frz3.gene5"/>
    </source>
</evidence>
<proteinExistence type="predicted"/>
<dbReference type="SUPFAM" id="SSF63737">
    <property type="entry name" value="Leukotriene A4 hydrolase N-terminal domain"/>
    <property type="match status" value="1"/>
</dbReference>
<dbReference type="GO" id="GO:0006508">
    <property type="term" value="P:proteolysis"/>
    <property type="evidence" value="ECO:0007669"/>
    <property type="project" value="TreeGrafter"/>
</dbReference>
<dbReference type="PANTHER" id="PTHR11533">
    <property type="entry name" value="PROTEASE M1 ZINC METALLOPROTEASE"/>
    <property type="match status" value="1"/>
</dbReference>
<evidence type="ECO:0000313" key="2">
    <source>
        <dbReference type="Proteomes" id="UP000095281"/>
    </source>
</evidence>
<evidence type="ECO:0000259" key="1">
    <source>
        <dbReference type="Pfam" id="PF17900"/>
    </source>
</evidence>
<reference evidence="3" key="1">
    <citation type="submission" date="2016-11" db="UniProtKB">
        <authorList>
            <consortium name="WormBaseParasite"/>
        </authorList>
    </citation>
    <scope>IDENTIFICATION</scope>
</reference>
<dbReference type="GO" id="GO:0016020">
    <property type="term" value="C:membrane"/>
    <property type="evidence" value="ECO:0007669"/>
    <property type="project" value="TreeGrafter"/>
</dbReference>
<sequence>MCWISSNVPFFSTNNSSSCRRAFYINRANNSTINSTSSVTFSTRSMERGNSGEGSPSICEVVNSSPNASVRVMFRERSRRFFCSSEEVEDDFVRRRHSYLCCSLRITIPEDPLIRLPKDVVPVHYELHLKTYLPYKKGVDYGERNFSIDGNLRLHLLCRQTTNVLLLHAKLLEIDYDKASIWIEGNIRLEGPRIIGWKELAGRNDLLEMRLDRALLPGRNYILEMGYKAKIGKNPQEGGLYQSNYLNEENGETRYIAATQMQPLDARRMLPCFDEPSFKAEFSISMQHPDGTIALSNAHIEHTRSVER</sequence>
<dbReference type="GO" id="GO:0070006">
    <property type="term" value="F:metalloaminopeptidase activity"/>
    <property type="evidence" value="ECO:0007669"/>
    <property type="project" value="TreeGrafter"/>
</dbReference>
<protein>
    <submittedName>
        <fullName evidence="3">Peptidase_M1_N domain-containing protein</fullName>
    </submittedName>
</protein>
<name>A0A1I8BE52_MELHA</name>
<organism evidence="2 3">
    <name type="scientific">Meloidogyne hapla</name>
    <name type="common">Root-knot nematode worm</name>
    <dbReference type="NCBI Taxonomy" id="6305"/>
    <lineage>
        <taxon>Eukaryota</taxon>
        <taxon>Metazoa</taxon>
        <taxon>Ecdysozoa</taxon>
        <taxon>Nematoda</taxon>
        <taxon>Chromadorea</taxon>
        <taxon>Rhabditida</taxon>
        <taxon>Tylenchina</taxon>
        <taxon>Tylenchomorpha</taxon>
        <taxon>Tylenchoidea</taxon>
        <taxon>Meloidogynidae</taxon>
        <taxon>Meloidogyninae</taxon>
        <taxon>Meloidogyne</taxon>
    </lineage>
</organism>
<dbReference type="AlphaFoldDB" id="A0A1I8BE52"/>
<accession>A0A1I8BE52</accession>
<dbReference type="WBParaSite" id="MhA1_Contig2120.frz3.gene5">
    <property type="protein sequence ID" value="MhA1_Contig2120.frz3.gene5"/>
    <property type="gene ID" value="MhA1_Contig2120.frz3.gene5"/>
</dbReference>
<feature type="domain" description="Aminopeptidase N-like N-terminal" evidence="1">
    <location>
        <begin position="121"/>
        <end position="304"/>
    </location>
</feature>
<dbReference type="InterPro" id="IPR045357">
    <property type="entry name" value="Aminopeptidase_N-like_N"/>
</dbReference>
<dbReference type="Pfam" id="PF17900">
    <property type="entry name" value="Peptidase_M1_N"/>
    <property type="match status" value="1"/>
</dbReference>
<dbReference type="Gene3D" id="2.60.40.1730">
    <property type="entry name" value="tricorn interacting facor f3 domain"/>
    <property type="match status" value="1"/>
</dbReference>
<keyword evidence="2" id="KW-1185">Reference proteome</keyword>
<dbReference type="GO" id="GO:0008270">
    <property type="term" value="F:zinc ion binding"/>
    <property type="evidence" value="ECO:0007669"/>
    <property type="project" value="TreeGrafter"/>
</dbReference>
<dbReference type="GO" id="GO:0005737">
    <property type="term" value="C:cytoplasm"/>
    <property type="evidence" value="ECO:0007669"/>
    <property type="project" value="TreeGrafter"/>
</dbReference>
<dbReference type="GO" id="GO:0042277">
    <property type="term" value="F:peptide binding"/>
    <property type="evidence" value="ECO:0007669"/>
    <property type="project" value="TreeGrafter"/>
</dbReference>
<dbReference type="GO" id="GO:0005615">
    <property type="term" value="C:extracellular space"/>
    <property type="evidence" value="ECO:0007669"/>
    <property type="project" value="TreeGrafter"/>
</dbReference>
<dbReference type="PANTHER" id="PTHR11533:SF301">
    <property type="entry name" value="AMINOPEPTIDASE"/>
    <property type="match status" value="1"/>
</dbReference>
<dbReference type="GO" id="GO:0043171">
    <property type="term" value="P:peptide catabolic process"/>
    <property type="evidence" value="ECO:0007669"/>
    <property type="project" value="TreeGrafter"/>
</dbReference>
<dbReference type="InterPro" id="IPR042097">
    <property type="entry name" value="Aminopeptidase_N-like_N_sf"/>
</dbReference>
<dbReference type="InterPro" id="IPR050344">
    <property type="entry name" value="Peptidase_M1_aminopeptidases"/>
</dbReference>
<dbReference type="Proteomes" id="UP000095281">
    <property type="component" value="Unplaced"/>
</dbReference>